<keyword evidence="1" id="KW-0645">Protease</keyword>
<dbReference type="AlphaFoldDB" id="A0A6G4XQW4"/>
<evidence type="ECO:0000313" key="5">
    <source>
        <dbReference type="EMBL" id="NGO79603.1"/>
    </source>
</evidence>
<keyword evidence="2 4" id="KW-0732">Signal</keyword>
<reference evidence="5 6" key="1">
    <citation type="submission" date="2020-02" db="EMBL/GenBank/DDBJ databases">
        <title>Whole-genome analyses of novel actinobacteria.</title>
        <authorList>
            <person name="Sahin N."/>
            <person name="Tokatli A."/>
        </authorList>
    </citation>
    <scope>NUCLEOTIDE SEQUENCE [LARGE SCALE GENOMIC DNA]</scope>
    <source>
        <strain evidence="5 6">YC504</strain>
    </source>
</reference>
<gene>
    <name evidence="5" type="ORF">G6045_28690</name>
</gene>
<dbReference type="SUPFAM" id="SSF53474">
    <property type="entry name" value="alpha/beta-Hydrolases"/>
    <property type="match status" value="1"/>
</dbReference>
<keyword evidence="5" id="KW-0031">Aminopeptidase</keyword>
<sequence>MRRSAIPASLLAALLTGSAAVPAAAAETPSGAASDIGERLAALPGVEVVSVADKGGFPLYTLTFTQPVDHSDPSKGTFEQRLTLWHKSTGAPVVFYTGGYALASGTREITTLLDANQISVEHRFFGSSRPEQVDWKDLTVWQEATDEHRIVDTLRTLYGAKWLGTGASKGGMTQVYHERFYPDDLDAVVAYVAPNDAVNSDDHGYEDFFRTVGTPECRAALDDVQREMLVRRAAMLPRFEATATAKGYTFENLGSTDRAYEFAVLDQVWNFWQSKSPENCPTIPDAATATDDELYTWSLANGLSIYADQRQGPAGNGPYYHQAATQLGWAGLKFKHLRDVRRYPDLYQPNSVLPEEMRGRHQPLPMLDVSQWVTTRGRQMMFLYGQNDPWSAEKFTPGKFDSHLYVAPDTNHNTLLPRLTAEDRAEAEATIRRWAAS</sequence>
<dbReference type="Gene3D" id="3.40.50.1820">
    <property type="entry name" value="alpha/beta hydrolase"/>
    <property type="match status" value="1"/>
</dbReference>
<proteinExistence type="predicted"/>
<evidence type="ECO:0000313" key="6">
    <source>
        <dbReference type="Proteomes" id="UP000481109"/>
    </source>
</evidence>
<dbReference type="EMBL" id="JAAKZW010000161">
    <property type="protein sequence ID" value="NGO79603.1"/>
    <property type="molecule type" value="Genomic_DNA"/>
</dbReference>
<evidence type="ECO:0000256" key="3">
    <source>
        <dbReference type="ARBA" id="ARBA00022801"/>
    </source>
</evidence>
<dbReference type="RefSeq" id="WP_165335043.1">
    <property type="nucleotide sequence ID" value="NZ_JAAKZW010000161.1"/>
</dbReference>
<dbReference type="PANTHER" id="PTHR11010:SF38">
    <property type="entry name" value="LYSOSOMAL PRO-X CARBOXYPEPTIDASE"/>
    <property type="match status" value="1"/>
</dbReference>
<evidence type="ECO:0000256" key="1">
    <source>
        <dbReference type="ARBA" id="ARBA00022670"/>
    </source>
</evidence>
<keyword evidence="3" id="KW-0378">Hydrolase</keyword>
<dbReference type="PANTHER" id="PTHR11010">
    <property type="entry name" value="PROTEASE S28 PRO-X CARBOXYPEPTIDASE-RELATED"/>
    <property type="match status" value="1"/>
</dbReference>
<keyword evidence="6" id="KW-1185">Reference proteome</keyword>
<dbReference type="Pfam" id="PF05576">
    <property type="entry name" value="Peptidase_S37"/>
    <property type="match status" value="1"/>
</dbReference>
<comment type="caution">
    <text evidence="5">The sequence shown here is derived from an EMBL/GenBank/DDBJ whole genome shotgun (WGS) entry which is preliminary data.</text>
</comment>
<evidence type="ECO:0000256" key="4">
    <source>
        <dbReference type="SAM" id="SignalP"/>
    </source>
</evidence>
<dbReference type="GO" id="GO:0006508">
    <property type="term" value="P:proteolysis"/>
    <property type="evidence" value="ECO:0007669"/>
    <property type="project" value="UniProtKB-KW"/>
</dbReference>
<feature type="signal peptide" evidence="4">
    <location>
        <begin position="1"/>
        <end position="25"/>
    </location>
</feature>
<dbReference type="GO" id="GO:0004177">
    <property type="term" value="F:aminopeptidase activity"/>
    <property type="evidence" value="ECO:0007669"/>
    <property type="project" value="UniProtKB-KW"/>
</dbReference>
<name>A0A6G4XQW4_9ACTN</name>
<dbReference type="InterPro" id="IPR029058">
    <property type="entry name" value="AB_hydrolase_fold"/>
</dbReference>
<evidence type="ECO:0000256" key="2">
    <source>
        <dbReference type="ARBA" id="ARBA00022729"/>
    </source>
</evidence>
<dbReference type="InterPro" id="IPR008761">
    <property type="entry name" value="Peptidase_S37"/>
</dbReference>
<protein>
    <submittedName>
        <fullName evidence="5">Aminopeptidase</fullName>
    </submittedName>
</protein>
<dbReference type="GO" id="GO:0008239">
    <property type="term" value="F:dipeptidyl-peptidase activity"/>
    <property type="evidence" value="ECO:0007669"/>
    <property type="project" value="TreeGrafter"/>
</dbReference>
<feature type="chain" id="PRO_5026301182" evidence="4">
    <location>
        <begin position="26"/>
        <end position="437"/>
    </location>
</feature>
<organism evidence="5 6">
    <name type="scientific">Streptomyces mesophilus</name>
    <dbReference type="NCBI Taxonomy" id="1775132"/>
    <lineage>
        <taxon>Bacteria</taxon>
        <taxon>Bacillati</taxon>
        <taxon>Actinomycetota</taxon>
        <taxon>Actinomycetes</taxon>
        <taxon>Kitasatosporales</taxon>
        <taxon>Streptomycetaceae</taxon>
        <taxon>Streptomyces</taxon>
    </lineage>
</organism>
<dbReference type="Proteomes" id="UP000481109">
    <property type="component" value="Unassembled WGS sequence"/>
</dbReference>
<accession>A0A6G4XQW4</accession>